<accession>A0ABT6BD95</accession>
<evidence type="ECO:0000313" key="2">
    <source>
        <dbReference type="Proteomes" id="UP001528850"/>
    </source>
</evidence>
<comment type="caution">
    <text evidence="1">The sequence shown here is derived from an EMBL/GenBank/DDBJ whole genome shotgun (WGS) entry which is preliminary data.</text>
</comment>
<dbReference type="EMBL" id="JARJJS010000004">
    <property type="protein sequence ID" value="MDF4026100.1"/>
    <property type="molecule type" value="Genomic_DNA"/>
</dbReference>
<dbReference type="PROSITE" id="PS51257">
    <property type="entry name" value="PROKAR_LIPOPROTEIN"/>
    <property type="match status" value="1"/>
</dbReference>
<dbReference type="Pfam" id="PF10783">
    <property type="entry name" value="DUF2599"/>
    <property type="match status" value="1"/>
</dbReference>
<evidence type="ECO:0000313" key="1">
    <source>
        <dbReference type="EMBL" id="MDF4026100.1"/>
    </source>
</evidence>
<reference evidence="1 2" key="1">
    <citation type="journal article" date="2024" name="Curr. Microbiol.">
        <title>Luteibacter sahnii sp. nov., A Novel Yellow-Colored Xanthomonadin Pigment Producing Probiotic Bacterium from Healthy Rice Seed Microbiome.</title>
        <authorList>
            <person name="Jaiswal G."/>
            <person name="Rana R."/>
            <person name="Nayak P.K."/>
            <person name="Chouhan R."/>
            <person name="Gandhi S.G."/>
            <person name="Patel H.K."/>
            <person name="Patil P.B."/>
        </authorList>
    </citation>
    <scope>NUCLEOTIDE SEQUENCE [LARGE SCALE GENOMIC DNA]</scope>
    <source>
        <strain evidence="1 2">PPL201</strain>
    </source>
</reference>
<dbReference type="InterPro" id="IPR019719">
    <property type="entry name" value="DUF2599"/>
</dbReference>
<dbReference type="Proteomes" id="UP001528850">
    <property type="component" value="Unassembled WGS sequence"/>
</dbReference>
<protein>
    <submittedName>
        <fullName evidence="1">DUF2599 domain-containing protein</fullName>
    </submittedName>
</protein>
<organism evidence="1 2">
    <name type="scientific">Luteibacter sahnii</name>
    <dbReference type="NCBI Taxonomy" id="3021977"/>
    <lineage>
        <taxon>Bacteria</taxon>
        <taxon>Pseudomonadati</taxon>
        <taxon>Pseudomonadota</taxon>
        <taxon>Gammaproteobacteria</taxon>
        <taxon>Lysobacterales</taxon>
        <taxon>Rhodanobacteraceae</taxon>
        <taxon>Luteibacter</taxon>
    </lineage>
</organism>
<proteinExistence type="predicted"/>
<gene>
    <name evidence="1" type="ORF">P3W24_14085</name>
</gene>
<keyword evidence="2" id="KW-1185">Reference proteome</keyword>
<name>A0ABT6BD95_9GAMM</name>
<sequence length="161" mass="17548">MKASIWAVIGLTAACAVGVTAGVVRAWHRDAADPLRGAPHAATATPFAEPCDAATGEGYVQSGQWTLDTFGPVLEITPTDCGRNAGAARRDHLDMEVIEKFSGNVNWRNTRGLINQLDCHAINYPTKPTWNIEPDRPYVGYRLTWQAQCNPSTPRPDSPFE</sequence>